<feature type="compositionally biased region" description="Polar residues" evidence="1">
    <location>
        <begin position="626"/>
        <end position="644"/>
    </location>
</feature>
<feature type="region of interest" description="Disordered" evidence="1">
    <location>
        <begin position="210"/>
        <end position="239"/>
    </location>
</feature>
<evidence type="ECO:0000256" key="1">
    <source>
        <dbReference type="SAM" id="MobiDB-lite"/>
    </source>
</evidence>
<feature type="compositionally biased region" description="Acidic residues" evidence="1">
    <location>
        <begin position="458"/>
        <end position="467"/>
    </location>
</feature>
<keyword evidence="3" id="KW-1185">Reference proteome</keyword>
<feature type="region of interest" description="Disordered" evidence="1">
    <location>
        <begin position="827"/>
        <end position="916"/>
    </location>
</feature>
<feature type="compositionally biased region" description="Polar residues" evidence="1">
    <location>
        <begin position="678"/>
        <end position="687"/>
    </location>
</feature>
<feature type="region of interest" description="Disordered" evidence="1">
    <location>
        <begin position="779"/>
        <end position="809"/>
    </location>
</feature>
<evidence type="ECO:0000313" key="2">
    <source>
        <dbReference type="EMBL" id="CAH1785686.1"/>
    </source>
</evidence>
<name>A0A8J1Y391_OWEFU</name>
<feature type="compositionally biased region" description="Polar residues" evidence="1">
    <location>
        <begin position="474"/>
        <end position="487"/>
    </location>
</feature>
<feature type="region of interest" description="Disordered" evidence="1">
    <location>
        <begin position="375"/>
        <end position="394"/>
    </location>
</feature>
<gene>
    <name evidence="2" type="ORF">OFUS_LOCUS11706</name>
</gene>
<evidence type="ECO:0000313" key="3">
    <source>
        <dbReference type="Proteomes" id="UP000749559"/>
    </source>
</evidence>
<feature type="region of interest" description="Disordered" evidence="1">
    <location>
        <begin position="443"/>
        <end position="687"/>
    </location>
</feature>
<organism evidence="2 3">
    <name type="scientific">Owenia fusiformis</name>
    <name type="common">Polychaete worm</name>
    <dbReference type="NCBI Taxonomy" id="6347"/>
    <lineage>
        <taxon>Eukaryota</taxon>
        <taxon>Metazoa</taxon>
        <taxon>Spiralia</taxon>
        <taxon>Lophotrochozoa</taxon>
        <taxon>Annelida</taxon>
        <taxon>Polychaeta</taxon>
        <taxon>Sedentaria</taxon>
        <taxon>Canalipalpata</taxon>
        <taxon>Sabellida</taxon>
        <taxon>Oweniida</taxon>
        <taxon>Oweniidae</taxon>
        <taxon>Owenia</taxon>
    </lineage>
</organism>
<feature type="compositionally biased region" description="Polar residues" evidence="1">
    <location>
        <begin position="123"/>
        <end position="135"/>
    </location>
</feature>
<feature type="compositionally biased region" description="Polar residues" evidence="1">
    <location>
        <begin position="864"/>
        <end position="874"/>
    </location>
</feature>
<dbReference type="AlphaFoldDB" id="A0A8J1Y391"/>
<feature type="compositionally biased region" description="Basic and acidic residues" evidence="1">
    <location>
        <begin position="25"/>
        <end position="37"/>
    </location>
</feature>
<feature type="region of interest" description="Disordered" evidence="1">
    <location>
        <begin position="123"/>
        <end position="174"/>
    </location>
</feature>
<accession>A0A8J1Y391</accession>
<comment type="caution">
    <text evidence="2">The sequence shown here is derived from an EMBL/GenBank/DDBJ whole genome shotgun (WGS) entry which is preliminary data.</text>
</comment>
<sequence length="956" mass="106521">MTYFTQKQYAEHIQQQNRNTTLQKDANKSPEPVKEPPPRPSQPPKLPAIKRTPSYARPENRVLPRARPDDKKNLRPVSRSNSNSDDSAHLKVKYSQNSDAENSLETSRLSKSLDVLNASVDSNQNNVFTSDNDTTLTRKKKAPQAPGNNLDKSGNKKRRAPNTPGSKNMGRHLSEESLGPAFSTHSVEAQVHMLPSELEPPVDYTVANRKKSERVSVTTPPKMVTSTGTDTRDRPKTSVGVVTPTINTSVIAESVPPRVKSSNSIAIQTVASSGTQTDLDSDVRTDDDDCFPPGSGNTSGLEDSMNTNNLKKLQHSIAIETTDTIRIPIPPPPAPPIGELLSNIEKHEKSESESSVLDQAPKLDNELKQQIVQSARRLSQNPDRKFTVSKKKTKHQVFKDELKNAVSDRDDRTAKNEFRLKPISPKPLKLTEEQKLVESLNEAVQKRKHTDSNLNLATDDESDDDVYSVETVTPDASSSIPTTTGDDSSPRESQSKVPGNLELETGEIETKSKTKKRNNREMPGNWKTSQKKRHSRNMDAWAPAEDLGVDDEMEHQRNVEEDSDVAAFYQHHVKRKSKKTWKDSKSKRGSSPNGDHRKFDSIRKIKKSFKNAIGSIGKAASRNSKRQSVQGTFDNEAGVSQQNWFMARSDPDDTDSGNTSSNHHHQRTSDRRNRGRQGRSSIAQSNGTVYYADDGRIVLVPDGKELMYTKDGRAVKINRSERRNRSPTSRSNRAAEAERTRDMSRQYEQEMDERYRRIRNSEKQKQEDFYWKAIHVKTSRPSASRSPERSAFRVNREQSRYKEPTSDVKHISTSEINGFLAERMEDDGRKRSVVKGKHGAQYSSEEDEKTNFRSIVGPGYHIHSPSTITTNQSPVGYPGSRETPDTGAGAASAAGAGAAEPSSPVGASGPSRKELVLGPIGYKPVHFNPNARTTSVFKELKNEVEKKPSEEDISVL</sequence>
<dbReference type="EMBL" id="CAIIXF020000006">
    <property type="protein sequence ID" value="CAH1785686.1"/>
    <property type="molecule type" value="Genomic_DNA"/>
</dbReference>
<feature type="compositionally biased region" description="Low complexity" evidence="1">
    <location>
        <begin position="887"/>
        <end position="910"/>
    </location>
</feature>
<feature type="compositionally biased region" description="Polar residues" evidence="1">
    <location>
        <begin position="215"/>
        <end position="229"/>
    </location>
</feature>
<feature type="region of interest" description="Disordered" evidence="1">
    <location>
        <begin position="271"/>
        <end position="306"/>
    </location>
</feature>
<feature type="compositionally biased region" description="Polar residues" evidence="1">
    <location>
        <begin position="94"/>
        <end position="106"/>
    </location>
</feature>
<feature type="compositionally biased region" description="Polar residues" evidence="1">
    <location>
        <begin position="1"/>
        <end position="24"/>
    </location>
</feature>
<dbReference type="Proteomes" id="UP000749559">
    <property type="component" value="Unassembled WGS sequence"/>
</dbReference>
<feature type="compositionally biased region" description="Polar residues" evidence="1">
    <location>
        <begin position="295"/>
        <end position="306"/>
    </location>
</feature>
<proteinExistence type="predicted"/>
<feature type="compositionally biased region" description="Basic and acidic residues" evidence="1">
    <location>
        <begin position="594"/>
        <end position="603"/>
    </location>
</feature>
<protein>
    <submittedName>
        <fullName evidence="2">Uncharacterized protein</fullName>
    </submittedName>
</protein>
<feature type="compositionally biased region" description="Basic and acidic residues" evidence="1">
    <location>
        <begin position="733"/>
        <end position="744"/>
    </location>
</feature>
<feature type="region of interest" description="Disordered" evidence="1">
    <location>
        <begin position="717"/>
        <end position="744"/>
    </location>
</feature>
<feature type="compositionally biased region" description="Basic and acidic residues" evidence="1">
    <location>
        <begin position="58"/>
        <end position="73"/>
    </location>
</feature>
<feature type="region of interest" description="Disordered" evidence="1">
    <location>
        <begin position="1"/>
        <end position="106"/>
    </location>
</feature>
<feature type="compositionally biased region" description="Basic and acidic residues" evidence="1">
    <location>
        <begin position="786"/>
        <end position="809"/>
    </location>
</feature>
<reference evidence="2" key="1">
    <citation type="submission" date="2022-03" db="EMBL/GenBank/DDBJ databases">
        <authorList>
            <person name="Martin C."/>
        </authorList>
    </citation>
    <scope>NUCLEOTIDE SEQUENCE</scope>
</reference>